<protein>
    <submittedName>
        <fullName evidence="1">Uncharacterized protein</fullName>
    </submittedName>
</protein>
<evidence type="ECO:0000313" key="1">
    <source>
        <dbReference type="EMBL" id="GIY94414.1"/>
    </source>
</evidence>
<evidence type="ECO:0000313" key="2">
    <source>
        <dbReference type="Proteomes" id="UP001054945"/>
    </source>
</evidence>
<sequence length="73" mass="8178">MIAFLLNLFTKIRRNELGVYIDSCKSREREMDLLGVNQGSESSRRAIITGVESFTKPQSGNIGLGMEKPCEIE</sequence>
<keyword evidence="2" id="KW-1185">Reference proteome</keyword>
<accession>A0AAV4XKS3</accession>
<comment type="caution">
    <text evidence="1">The sequence shown here is derived from an EMBL/GenBank/DDBJ whole genome shotgun (WGS) entry which is preliminary data.</text>
</comment>
<dbReference type="Proteomes" id="UP001054945">
    <property type="component" value="Unassembled WGS sequence"/>
</dbReference>
<organism evidence="1 2">
    <name type="scientific">Caerostris extrusa</name>
    <name type="common">Bark spider</name>
    <name type="synonym">Caerostris bankana</name>
    <dbReference type="NCBI Taxonomy" id="172846"/>
    <lineage>
        <taxon>Eukaryota</taxon>
        <taxon>Metazoa</taxon>
        <taxon>Ecdysozoa</taxon>
        <taxon>Arthropoda</taxon>
        <taxon>Chelicerata</taxon>
        <taxon>Arachnida</taxon>
        <taxon>Araneae</taxon>
        <taxon>Araneomorphae</taxon>
        <taxon>Entelegynae</taxon>
        <taxon>Araneoidea</taxon>
        <taxon>Araneidae</taxon>
        <taxon>Caerostris</taxon>
    </lineage>
</organism>
<reference evidence="1 2" key="1">
    <citation type="submission" date="2021-06" db="EMBL/GenBank/DDBJ databases">
        <title>Caerostris extrusa draft genome.</title>
        <authorList>
            <person name="Kono N."/>
            <person name="Arakawa K."/>
        </authorList>
    </citation>
    <scope>NUCLEOTIDE SEQUENCE [LARGE SCALE GENOMIC DNA]</scope>
</reference>
<dbReference type="EMBL" id="BPLR01017782">
    <property type="protein sequence ID" value="GIY94414.1"/>
    <property type="molecule type" value="Genomic_DNA"/>
</dbReference>
<dbReference type="AlphaFoldDB" id="A0AAV4XKS3"/>
<proteinExistence type="predicted"/>
<gene>
    <name evidence="1" type="ORF">CEXT_646771</name>
</gene>
<name>A0AAV4XKS3_CAEEX</name>